<dbReference type="AlphaFoldDB" id="A0A4Z2GPZ9"/>
<reference evidence="2 3" key="1">
    <citation type="submission" date="2019-03" db="EMBL/GenBank/DDBJ databases">
        <title>First draft genome of Liparis tanakae, snailfish: a comprehensive survey of snailfish specific genes.</title>
        <authorList>
            <person name="Kim W."/>
            <person name="Song I."/>
            <person name="Jeong J.-H."/>
            <person name="Kim D."/>
            <person name="Kim S."/>
            <person name="Ryu S."/>
            <person name="Song J.Y."/>
            <person name="Lee S.K."/>
        </authorList>
    </citation>
    <scope>NUCLEOTIDE SEQUENCE [LARGE SCALE GENOMIC DNA]</scope>
    <source>
        <tissue evidence="2">Muscle</tissue>
    </source>
</reference>
<protein>
    <submittedName>
        <fullName evidence="2">Uncharacterized protein</fullName>
    </submittedName>
</protein>
<feature type="region of interest" description="Disordered" evidence="1">
    <location>
        <begin position="97"/>
        <end position="148"/>
    </location>
</feature>
<comment type="caution">
    <text evidence="2">The sequence shown here is derived from an EMBL/GenBank/DDBJ whole genome shotgun (WGS) entry which is preliminary data.</text>
</comment>
<feature type="compositionally biased region" description="Low complexity" evidence="1">
    <location>
        <begin position="139"/>
        <end position="148"/>
    </location>
</feature>
<accession>A0A4Z2GPZ9</accession>
<evidence type="ECO:0000256" key="1">
    <source>
        <dbReference type="SAM" id="MobiDB-lite"/>
    </source>
</evidence>
<sequence length="414" mass="44778">MDARGVETSCPWEKWKKEVAERPVTRDLGLLDYGRLQIEPTTKRGVTLINTYNSTSVDQFLTDHLNFGLDTRMFPGASEPPRNASTRLDCRGRSERFRARLSDSHPSPSGSLEREATGAAPTPATVEDTAALLPPPPDAAAGEGAAAAGPGPPMAAAAALLLSISSRSLCSSSARRAFCSPITCVCSSSFCSWSCSCFCCSSCFTRISCISRRSTVIDAPFTFTCCCTLVISERDGVFLASRDMVVREVDGPATGGGGGKEGQRAAGIYRDAQEIHKRGFVFVTWRGADEAAGQVGARQLLLQDGDDLLVEVLHGHGGDVPQLLQDLVRSLRRSGGVDVAQHAVDLVDHLKTRTASRTVVPLHLQEALIQDALADDVHALTHLEKTDNRQRVNDRNSVLRDMSIYDGRFHFHMH</sequence>
<dbReference type="EMBL" id="SRLO01000456">
    <property type="protein sequence ID" value="TNN55429.1"/>
    <property type="molecule type" value="Genomic_DNA"/>
</dbReference>
<name>A0A4Z2GPZ9_9TELE</name>
<dbReference type="Proteomes" id="UP000314294">
    <property type="component" value="Unassembled WGS sequence"/>
</dbReference>
<keyword evidence="3" id="KW-1185">Reference proteome</keyword>
<evidence type="ECO:0000313" key="2">
    <source>
        <dbReference type="EMBL" id="TNN55429.1"/>
    </source>
</evidence>
<gene>
    <name evidence="2" type="ORF">EYF80_034379</name>
</gene>
<organism evidence="2 3">
    <name type="scientific">Liparis tanakae</name>
    <name type="common">Tanaka's snailfish</name>
    <dbReference type="NCBI Taxonomy" id="230148"/>
    <lineage>
        <taxon>Eukaryota</taxon>
        <taxon>Metazoa</taxon>
        <taxon>Chordata</taxon>
        <taxon>Craniata</taxon>
        <taxon>Vertebrata</taxon>
        <taxon>Euteleostomi</taxon>
        <taxon>Actinopterygii</taxon>
        <taxon>Neopterygii</taxon>
        <taxon>Teleostei</taxon>
        <taxon>Neoteleostei</taxon>
        <taxon>Acanthomorphata</taxon>
        <taxon>Eupercaria</taxon>
        <taxon>Perciformes</taxon>
        <taxon>Cottioidei</taxon>
        <taxon>Cottales</taxon>
        <taxon>Liparidae</taxon>
        <taxon>Liparis</taxon>
    </lineage>
</organism>
<proteinExistence type="predicted"/>
<evidence type="ECO:0000313" key="3">
    <source>
        <dbReference type="Proteomes" id="UP000314294"/>
    </source>
</evidence>